<evidence type="ECO:0000313" key="1">
    <source>
        <dbReference type="Proteomes" id="UP000813463"/>
    </source>
</evidence>
<dbReference type="InterPro" id="IPR055296">
    <property type="entry name" value="SRL2-like"/>
</dbReference>
<protein>
    <submittedName>
        <fullName evidence="2">Protein SEMI-ROLLED LEAF 2 isoform X1</fullName>
    </submittedName>
</protein>
<reference evidence="2" key="2">
    <citation type="submission" date="2025-08" db="UniProtKB">
        <authorList>
            <consortium name="RefSeq"/>
        </authorList>
    </citation>
    <scope>IDENTIFICATION</scope>
    <source>
        <tissue evidence="2">Leaf</tissue>
    </source>
</reference>
<proteinExistence type="predicted"/>
<dbReference type="KEGG" id="soe:110789107"/>
<dbReference type="PANTHER" id="PTHR46087:SF1">
    <property type="entry name" value="ARM REPEAT SUPERFAMILY PROTEIN"/>
    <property type="match status" value="1"/>
</dbReference>
<dbReference type="GeneID" id="110789107"/>
<name>A0A9R0IIX4_SPIOL</name>
<dbReference type="OrthoDB" id="19232at2759"/>
<dbReference type="AlphaFoldDB" id="A0A9R0IIX4"/>
<dbReference type="Proteomes" id="UP000813463">
    <property type="component" value="Chromosome 3"/>
</dbReference>
<evidence type="ECO:0000313" key="2">
    <source>
        <dbReference type="RefSeq" id="XP_021849455.1"/>
    </source>
</evidence>
<reference evidence="1" key="1">
    <citation type="journal article" date="2021" name="Nat. Commun.">
        <title>Genomic analyses provide insights into spinach domestication and the genetic basis of agronomic traits.</title>
        <authorList>
            <person name="Cai X."/>
            <person name="Sun X."/>
            <person name="Xu C."/>
            <person name="Sun H."/>
            <person name="Wang X."/>
            <person name="Ge C."/>
            <person name="Zhang Z."/>
            <person name="Wang Q."/>
            <person name="Fei Z."/>
            <person name="Jiao C."/>
            <person name="Wang Q."/>
        </authorList>
    </citation>
    <scope>NUCLEOTIDE SEQUENCE [LARGE SCALE GENOMIC DNA]</scope>
    <source>
        <strain evidence="1">cv. Varoflay</strain>
    </source>
</reference>
<accession>A0A9R0IIX4</accession>
<dbReference type="InterPro" id="IPR049152">
    <property type="entry name" value="EFR3-like_ARM"/>
</dbReference>
<organism evidence="1 2">
    <name type="scientific">Spinacia oleracea</name>
    <name type="common">Spinach</name>
    <dbReference type="NCBI Taxonomy" id="3562"/>
    <lineage>
        <taxon>Eukaryota</taxon>
        <taxon>Viridiplantae</taxon>
        <taxon>Streptophyta</taxon>
        <taxon>Embryophyta</taxon>
        <taxon>Tracheophyta</taxon>
        <taxon>Spermatophyta</taxon>
        <taxon>Magnoliopsida</taxon>
        <taxon>eudicotyledons</taxon>
        <taxon>Gunneridae</taxon>
        <taxon>Pentapetalae</taxon>
        <taxon>Caryophyllales</taxon>
        <taxon>Chenopodiaceae</taxon>
        <taxon>Chenopodioideae</taxon>
        <taxon>Anserineae</taxon>
        <taxon>Spinacia</taxon>
    </lineage>
</organism>
<dbReference type="RefSeq" id="XP_021849455.1">
    <property type="nucleotide sequence ID" value="XM_021993763.2"/>
</dbReference>
<dbReference type="SUPFAM" id="SSF48371">
    <property type="entry name" value="ARM repeat"/>
    <property type="match status" value="1"/>
</dbReference>
<keyword evidence="1" id="KW-1185">Reference proteome</keyword>
<dbReference type="PANTHER" id="PTHR46087">
    <property type="entry name" value="PUTATIVE, EXPRESSED-RELATED"/>
    <property type="match status" value="1"/>
</dbReference>
<dbReference type="Pfam" id="PF21052">
    <property type="entry name" value="EFR3_ARM"/>
    <property type="match status" value="1"/>
</dbReference>
<dbReference type="InterPro" id="IPR016024">
    <property type="entry name" value="ARM-type_fold"/>
</dbReference>
<sequence length="999" mass="111031">MGVMSRRVLPACGSICIFCPSLRARSRQPVKRYKKLLAEIFPKNQEIEPNDRKIGKLCEYVSKNPLRVPKITEYLEQRFYKDLRNENVGSAKVVLCVYRKFISSCKEQMPLFACSLLGIIRTLLEQTSQEEMQILGCNALVDFLNVQAESTYMFNIEGLVPKLCHLAQEVGNDDRSFCLRAAGLQALSSMVQFMGEQSHIPMEFDKIISAILDNFGDSQIMLLNGKLDGIIRDSSDQCSRVSTTIDDNKLSSANICKDATFSMDISNIKQQLVPPVNASKSPSYWAKVCLYNIAGLAKEATTVRRVLEPFFHIFDSEDCWSPERGLASSVLMYMQVVLEDSAEENSHLLLSILVKHLDHKNVARQPLKQISIIHVIRKLAQLVKQRASAALTGALTDLLKHLRKCMQYSADASSCGSGAEKLNADLQSALEKCVFQLSSKVGDVGPVLDIMAVVLENVPNSNIVARTTIFSVYRTARIVASLPNISYHKKTVPDALFHQLLVAMGHPDYETRIGAHRILSSVLMPSLVCPWSDQNELASLNSFGPSSILSTLEEKSGRFSIPEKSEEKVQSMRTMEDNLRCNDLKESRVCRSHSKLHSFETAMTNGKMELASLRLSSHHVSLLLSSIWAQATFRENTPSNFEAMAHTYSIALLLTRTKTSSHVALVRCFQLAFSLRSISLDHEGGLQPSRRRSLFTMASSMLIFSARAGNLPELIPIVKSSLTDITVDPYLELVDNIRLQAVIQNPVDGGRTYGSEEDDFAALKSLSAIESDEQLKEIVLSHLMYKFEKLPEDELSGIKKQILQGFSPDESYSLGVPLFMETPQHCSPLAHLDFQSSDEVGTSLFEEALPDASGSQSGRKTSISSNSLDILNVNQLLESVLETAQQVASLPTSNSLISYDQVKNQCEALVTGKQQKMSVLQSFKKQQEAKAIVLTSDTEMKSAAIMDTPMEEEPIPDSVGKEMIQHNDQMYPCSLEYGYQSFRLPPASPYDKFLKAAGC</sequence>
<gene>
    <name evidence="2" type="primary">LOC110789107</name>
</gene>